<proteinExistence type="predicted"/>
<name>A0A1F6EJW9_9BACT</name>
<organism evidence="2 3">
    <name type="scientific">Candidatus Kaiserbacteria bacterium RIFCSPLOWO2_01_FULL_54_20</name>
    <dbReference type="NCBI Taxonomy" id="1798513"/>
    <lineage>
        <taxon>Bacteria</taxon>
        <taxon>Candidatus Kaiseribacteriota</taxon>
    </lineage>
</organism>
<comment type="caution">
    <text evidence="2">The sequence shown here is derived from an EMBL/GenBank/DDBJ whole genome shotgun (WGS) entry which is preliminary data.</text>
</comment>
<dbReference type="Proteomes" id="UP000178427">
    <property type="component" value="Unassembled WGS sequence"/>
</dbReference>
<gene>
    <name evidence="2" type="ORF">A3A40_01245</name>
</gene>
<accession>A0A1F6EJW9</accession>
<protein>
    <submittedName>
        <fullName evidence="2">Uncharacterized protein</fullName>
    </submittedName>
</protein>
<dbReference type="AlphaFoldDB" id="A0A1F6EJW9"/>
<feature type="region of interest" description="Disordered" evidence="1">
    <location>
        <begin position="1"/>
        <end position="23"/>
    </location>
</feature>
<dbReference type="EMBL" id="MFMA01000022">
    <property type="protein sequence ID" value="OGG73934.1"/>
    <property type="molecule type" value="Genomic_DNA"/>
</dbReference>
<evidence type="ECO:0000313" key="2">
    <source>
        <dbReference type="EMBL" id="OGG73934.1"/>
    </source>
</evidence>
<feature type="compositionally biased region" description="Basic and acidic residues" evidence="1">
    <location>
        <begin position="1"/>
        <end position="13"/>
    </location>
</feature>
<sequence length="192" mass="21790">MTVEKENLPEPTRRSKTVAETQRAPLDRARQVFGIEREFSDGPPITNAWGVIDDYYELAKNDPRHSVIVTFMDMDSLNHAIPLARCLVVRDPKTGAYGLLGLSPDLYTRFDPSKYMTTNMLVEKKDPEKPVRTIEPIFYGVLNADGSIEGDLPKELQAFIANTRDRRGISSEHFYLGDELNIPNTKHIENKP</sequence>
<evidence type="ECO:0000313" key="3">
    <source>
        <dbReference type="Proteomes" id="UP000178427"/>
    </source>
</evidence>
<evidence type="ECO:0000256" key="1">
    <source>
        <dbReference type="SAM" id="MobiDB-lite"/>
    </source>
</evidence>
<reference evidence="2 3" key="1">
    <citation type="journal article" date="2016" name="Nat. Commun.">
        <title>Thousands of microbial genomes shed light on interconnected biogeochemical processes in an aquifer system.</title>
        <authorList>
            <person name="Anantharaman K."/>
            <person name="Brown C.T."/>
            <person name="Hug L.A."/>
            <person name="Sharon I."/>
            <person name="Castelle C.J."/>
            <person name="Probst A.J."/>
            <person name="Thomas B.C."/>
            <person name="Singh A."/>
            <person name="Wilkins M.J."/>
            <person name="Karaoz U."/>
            <person name="Brodie E.L."/>
            <person name="Williams K.H."/>
            <person name="Hubbard S.S."/>
            <person name="Banfield J.F."/>
        </authorList>
    </citation>
    <scope>NUCLEOTIDE SEQUENCE [LARGE SCALE GENOMIC DNA]</scope>
</reference>